<dbReference type="Proteomes" id="UP000315947">
    <property type="component" value="Chromosome"/>
</dbReference>
<dbReference type="RefSeq" id="WP_144047764.1">
    <property type="nucleotide sequence ID" value="NZ_CP041614.1"/>
</dbReference>
<keyword evidence="3" id="KW-1185">Reference proteome</keyword>
<accession>A0ABX5X2N7</accession>
<name>A0ABX5X2N7_9GAMM</name>
<organism evidence="2 3">
    <name type="scientific">Shewanella psychropiezotolerans</name>
    <dbReference type="NCBI Taxonomy" id="2593655"/>
    <lineage>
        <taxon>Bacteria</taxon>
        <taxon>Pseudomonadati</taxon>
        <taxon>Pseudomonadota</taxon>
        <taxon>Gammaproteobacteria</taxon>
        <taxon>Alteromonadales</taxon>
        <taxon>Shewanellaceae</taxon>
        <taxon>Shewanella</taxon>
    </lineage>
</organism>
<evidence type="ECO:0000313" key="2">
    <source>
        <dbReference type="EMBL" id="QDO85441.1"/>
    </source>
</evidence>
<feature type="signal peptide" evidence="1">
    <location>
        <begin position="1"/>
        <end position="21"/>
    </location>
</feature>
<dbReference type="EMBL" id="CP041614">
    <property type="protein sequence ID" value="QDO85441.1"/>
    <property type="molecule type" value="Genomic_DNA"/>
</dbReference>
<sequence length="83" mass="9068">MFKYILVVLAASLCVTTQVDAKSQQTKLTPITIADTVTKNISLSPNINSLTTENPPNEIRIKRSGAAFIKVHFSFFSLPTGPM</sequence>
<gene>
    <name evidence="2" type="ORF">FM037_22045</name>
</gene>
<evidence type="ECO:0000256" key="1">
    <source>
        <dbReference type="SAM" id="SignalP"/>
    </source>
</evidence>
<keyword evidence="1" id="KW-0732">Signal</keyword>
<evidence type="ECO:0000313" key="3">
    <source>
        <dbReference type="Proteomes" id="UP000315947"/>
    </source>
</evidence>
<protein>
    <submittedName>
        <fullName evidence="2">Uncharacterized protein</fullName>
    </submittedName>
</protein>
<feature type="chain" id="PRO_5046837373" evidence="1">
    <location>
        <begin position="22"/>
        <end position="83"/>
    </location>
</feature>
<reference evidence="2 3" key="1">
    <citation type="submission" date="2019-07" db="EMBL/GenBank/DDBJ databases">
        <title>Shewanella sp. YLB-06 whole genomic sequence.</title>
        <authorList>
            <person name="Yu L."/>
        </authorList>
    </citation>
    <scope>NUCLEOTIDE SEQUENCE [LARGE SCALE GENOMIC DNA]</scope>
    <source>
        <strain evidence="2 3">YLB-06</strain>
    </source>
</reference>
<proteinExistence type="predicted"/>